<dbReference type="CDD" id="cd04301">
    <property type="entry name" value="NAT_SF"/>
    <property type="match status" value="1"/>
</dbReference>
<dbReference type="PANTHER" id="PTHR43792">
    <property type="entry name" value="GNAT FAMILY, PUTATIVE (AFU_ORTHOLOGUE AFUA_3G00765)-RELATED-RELATED"/>
    <property type="match status" value="1"/>
</dbReference>
<dbReference type="Pfam" id="PF13302">
    <property type="entry name" value="Acetyltransf_3"/>
    <property type="match status" value="1"/>
</dbReference>
<dbReference type="InterPro" id="IPR051531">
    <property type="entry name" value="N-acetyltransferase"/>
</dbReference>
<keyword evidence="3" id="KW-0808">Transferase</keyword>
<comment type="caution">
    <text evidence="3">The sequence shown here is derived from an EMBL/GenBank/DDBJ whole genome shotgun (WGS) entry which is preliminary data.</text>
</comment>
<keyword evidence="4" id="KW-1185">Reference proteome</keyword>
<dbReference type="OrthoDB" id="4403558at2"/>
<evidence type="ECO:0000259" key="2">
    <source>
        <dbReference type="Pfam" id="PF13302"/>
    </source>
</evidence>
<evidence type="ECO:0000313" key="4">
    <source>
        <dbReference type="Proteomes" id="UP000190037"/>
    </source>
</evidence>
<name>A0A1T3P2N0_9ACTN</name>
<reference evidence="3 4" key="1">
    <citation type="submission" date="2017-03" db="EMBL/GenBank/DDBJ databases">
        <title>Draft genome sequence of Streptomyces scabrisporus NF3, endophyte isolated from Amphipterygium adstringens.</title>
        <authorList>
            <person name="Vazquez M."/>
            <person name="Ceapa C.D."/>
            <person name="Rodriguez Luna D."/>
            <person name="Sanchez Esquivel S."/>
        </authorList>
    </citation>
    <scope>NUCLEOTIDE SEQUENCE [LARGE SCALE GENOMIC DNA]</scope>
    <source>
        <strain evidence="3 4">NF3</strain>
    </source>
</reference>
<proteinExistence type="predicted"/>
<dbReference type="Gene3D" id="3.40.630.30">
    <property type="match status" value="1"/>
</dbReference>
<gene>
    <name evidence="3" type="ORF">B4N89_21495</name>
</gene>
<dbReference type="SUPFAM" id="SSF55729">
    <property type="entry name" value="Acyl-CoA N-acyltransferases (Nat)"/>
    <property type="match status" value="1"/>
</dbReference>
<evidence type="ECO:0000313" key="3">
    <source>
        <dbReference type="EMBL" id="OPC83170.1"/>
    </source>
</evidence>
<dbReference type="STRING" id="159449.B4N89_21495"/>
<accession>A0A1T3P2N0</accession>
<feature type="domain" description="N-acetyltransferase" evidence="2">
    <location>
        <begin position="13"/>
        <end position="147"/>
    </location>
</feature>
<protein>
    <submittedName>
        <fullName evidence="3">GNAT family N-acetyltransferase</fullName>
    </submittedName>
</protein>
<sequence>MNVDEAGSVVTDRLELIPVEVGHAEEMARVLGDPVLHTFIGGEPEDVDALRARYTRWAKGSPDPDVVWLNRVIRLRSRGCLVGTVQATVGPGPVADVAWVVGSPWQGRGIAKEAAVAWVAWLRAQGIEEIRAHIHPANTASAAVAEAASLTPTETWQENEQRWSTTSPTPTPK</sequence>
<dbReference type="RefSeq" id="WP_078977467.1">
    <property type="nucleotide sequence ID" value="NZ_MWQN01000001.1"/>
</dbReference>
<dbReference type="GO" id="GO:0016747">
    <property type="term" value="F:acyltransferase activity, transferring groups other than amino-acyl groups"/>
    <property type="evidence" value="ECO:0007669"/>
    <property type="project" value="InterPro"/>
</dbReference>
<dbReference type="Proteomes" id="UP000190037">
    <property type="component" value="Unassembled WGS sequence"/>
</dbReference>
<organism evidence="3 4">
    <name type="scientific">Embleya scabrispora</name>
    <dbReference type="NCBI Taxonomy" id="159449"/>
    <lineage>
        <taxon>Bacteria</taxon>
        <taxon>Bacillati</taxon>
        <taxon>Actinomycetota</taxon>
        <taxon>Actinomycetes</taxon>
        <taxon>Kitasatosporales</taxon>
        <taxon>Streptomycetaceae</taxon>
        <taxon>Embleya</taxon>
    </lineage>
</organism>
<dbReference type="InterPro" id="IPR000182">
    <property type="entry name" value="GNAT_dom"/>
</dbReference>
<feature type="compositionally biased region" description="Polar residues" evidence="1">
    <location>
        <begin position="150"/>
        <end position="173"/>
    </location>
</feature>
<dbReference type="EMBL" id="MWQN01000001">
    <property type="protein sequence ID" value="OPC83170.1"/>
    <property type="molecule type" value="Genomic_DNA"/>
</dbReference>
<dbReference type="InterPro" id="IPR016181">
    <property type="entry name" value="Acyl_CoA_acyltransferase"/>
</dbReference>
<feature type="region of interest" description="Disordered" evidence="1">
    <location>
        <begin position="149"/>
        <end position="173"/>
    </location>
</feature>
<dbReference type="AlphaFoldDB" id="A0A1T3P2N0"/>
<evidence type="ECO:0000256" key="1">
    <source>
        <dbReference type="SAM" id="MobiDB-lite"/>
    </source>
</evidence>